<dbReference type="AlphaFoldDB" id="A0A640RZP6"/>
<dbReference type="CDD" id="cd03062">
    <property type="entry name" value="TRX_Fd_Sucrase"/>
    <property type="match status" value="1"/>
</dbReference>
<dbReference type="InterPro" id="IPR036249">
    <property type="entry name" value="Thioredoxin-like_sf"/>
</dbReference>
<reference evidence="1 2" key="1">
    <citation type="submission" date="2019-12" db="EMBL/GenBank/DDBJ databases">
        <title>Whole genome shotgun sequence of Streptomyces caniferus NBRC 15389.</title>
        <authorList>
            <person name="Ichikawa N."/>
            <person name="Kimura A."/>
            <person name="Kitahashi Y."/>
            <person name="Komaki H."/>
            <person name="Tamura T."/>
        </authorList>
    </citation>
    <scope>NUCLEOTIDE SEQUENCE [LARGE SCALE GENOMIC DNA]</scope>
    <source>
        <strain evidence="1 2">NBRC 15389</strain>
    </source>
</reference>
<sequence length="399" mass="41885">MGRTGRSQASDDPGSMAHAWRYRTSRDGPPAIAWRNSVHIAPTGPPPGIRHGSDEVRLTYVSTCATTSRESAESLAGTAAPARTWLLIEQPGPWGAHALTDSHLDPDVGRALEAAAEGTGVRVALIRRPGRHADRHGAPRRRLFLAHTAPGRSWIRTTTVTDPQAALGLNFAALGAGEHHGVWEPYLGEPLVLVCTNGKRDRCCALLGRPLAAELAAGGTEAWEVTHIGGHRFSPTLFVLPYGYAYGRASAPLVKEAVESARSGRITVGHARGRSTWDRPGQAADLAVRELIGEDLADALDVVRTDTVWPEPKPADSLTSGSAAIPAASAAWAVTVAHSDGRTWRVIVEQRTDGAAAPASCGAPLGPPARMAIVSITTASVSLGASSGTPQRTPQPVGR</sequence>
<comment type="caution">
    <text evidence="1">The sequence shown here is derived from an EMBL/GenBank/DDBJ whole genome shotgun (WGS) entry which is preliminary data.</text>
</comment>
<dbReference type="InterPro" id="IPR009737">
    <property type="entry name" value="Aim32/Apd1-like"/>
</dbReference>
<dbReference type="EMBL" id="BLIN01000001">
    <property type="protein sequence ID" value="GFE04097.1"/>
    <property type="molecule type" value="Genomic_DNA"/>
</dbReference>
<organism evidence="1 2">
    <name type="scientific">Streptomyces caniferus</name>
    <dbReference type="NCBI Taxonomy" id="285557"/>
    <lineage>
        <taxon>Bacteria</taxon>
        <taxon>Bacillati</taxon>
        <taxon>Actinomycetota</taxon>
        <taxon>Actinomycetes</taxon>
        <taxon>Kitasatosporales</taxon>
        <taxon>Streptomycetaceae</taxon>
        <taxon>Streptomyces</taxon>
    </lineage>
</organism>
<proteinExistence type="predicted"/>
<evidence type="ECO:0000313" key="1">
    <source>
        <dbReference type="EMBL" id="GFE04097.1"/>
    </source>
</evidence>
<evidence type="ECO:0000313" key="2">
    <source>
        <dbReference type="Proteomes" id="UP000435837"/>
    </source>
</evidence>
<protein>
    <submittedName>
        <fullName evidence="1">Sucrase ferredoxin</fullName>
    </submittedName>
</protein>
<accession>A0A640RZP6</accession>
<gene>
    <name evidence="1" type="ORF">Scani_03650</name>
</gene>
<dbReference type="SUPFAM" id="SSF52833">
    <property type="entry name" value="Thioredoxin-like"/>
    <property type="match status" value="1"/>
</dbReference>
<dbReference type="Proteomes" id="UP000435837">
    <property type="component" value="Unassembled WGS sequence"/>
</dbReference>
<name>A0A640RZP6_9ACTN</name>
<dbReference type="Pfam" id="PF06999">
    <property type="entry name" value="Suc_Fer-like"/>
    <property type="match status" value="1"/>
</dbReference>